<dbReference type="EMBL" id="CP000251">
    <property type="protein sequence ID" value="ABC83316.1"/>
    <property type="molecule type" value="Genomic_DNA"/>
</dbReference>
<dbReference type="AlphaFoldDB" id="Q2IFF4"/>
<dbReference type="Pfam" id="PF13020">
    <property type="entry name" value="NOV_C"/>
    <property type="match status" value="1"/>
</dbReference>
<sequence length="367" mass="40290">MDRMDKNADIAARFLDDAEFRAVLTDYLVKKVHRAHRALAHERIRHACGIGAGIVNLGERMNYWVYKCNTKGEAVGNSQWGDWEDEYAFGGDLGVFDWGNVTDIPDLARPKKGDIVIAHQSDRHKLVGIAKVLGLRRDGQFLLKAMERIGADMSTLKQQYAKIAKIPAYQGGWPRTIYDIGKKDAELLLRLARASVASIANGGAKNRQRLAGALDPIAALEDDGAAAGKGGKATKGVGQGFGLSSKEQRAVERRAVELAKRHFESGGWVVEDVGDSKTSLDLVCRRKGIDLHVEVKGTTGLGQKIILTKNEVQHAKSYKRVALVVVHGMKLKKGTVPKVSGGKVLVRHPWKIADKHLEPLAYYYKVA</sequence>
<reference evidence="2" key="1">
    <citation type="submission" date="2006-01" db="EMBL/GenBank/DDBJ databases">
        <title>Complete sequence of Anaeromyxobacter dehalogenans 2CP-C.</title>
        <authorList>
            <consortium name="US DOE Joint Genome Institute"/>
            <person name="Copeland A."/>
            <person name="Lucas S."/>
            <person name="Lapidus A."/>
            <person name="Barry K."/>
            <person name="Detter J.C."/>
            <person name="Glavina T."/>
            <person name="Hammon N."/>
            <person name="Israni S."/>
            <person name="Pitluck S."/>
            <person name="Brettin T."/>
            <person name="Bruce D."/>
            <person name="Han C."/>
            <person name="Tapia R."/>
            <person name="Gilna P."/>
            <person name="Kiss H."/>
            <person name="Schmutz J."/>
            <person name="Larimer F."/>
            <person name="Land M."/>
            <person name="Kyrpides N."/>
            <person name="Anderson I."/>
            <person name="Sanford R.A."/>
            <person name="Ritalahti K.M."/>
            <person name="Thomas H.S."/>
            <person name="Kirby J.R."/>
            <person name="Zhulin I.B."/>
            <person name="Loeffler F.E."/>
            <person name="Richardson P."/>
        </authorList>
    </citation>
    <scope>NUCLEOTIDE SEQUENCE</scope>
    <source>
        <strain evidence="2">2CP-C</strain>
    </source>
</reference>
<dbReference type="eggNOG" id="COG3440">
    <property type="taxonomic scope" value="Bacteria"/>
</dbReference>
<evidence type="ECO:0000313" key="2">
    <source>
        <dbReference type="EMBL" id="ABC83316.1"/>
    </source>
</evidence>
<feature type="domain" description="Protein NO VEIN C-terminal" evidence="1">
    <location>
        <begin position="251"/>
        <end position="328"/>
    </location>
</feature>
<accession>Q2IFF4</accession>
<gene>
    <name evidence="2" type="ordered locus">Adeh_3550</name>
</gene>
<evidence type="ECO:0000313" key="3">
    <source>
        <dbReference type="Proteomes" id="UP000001935"/>
    </source>
</evidence>
<evidence type="ECO:0000259" key="1">
    <source>
        <dbReference type="Pfam" id="PF13020"/>
    </source>
</evidence>
<protein>
    <recommendedName>
        <fullName evidence="1">Protein NO VEIN C-terminal domain-containing protein</fullName>
    </recommendedName>
</protein>
<dbReference type="HOGENOM" id="CLU_753635_0_0_7"/>
<dbReference type="KEGG" id="ade:Adeh_3550"/>
<dbReference type="Proteomes" id="UP000001935">
    <property type="component" value="Chromosome"/>
</dbReference>
<name>Q2IFF4_ANADE</name>
<organism evidence="2 3">
    <name type="scientific">Anaeromyxobacter dehalogenans (strain 2CP-C)</name>
    <dbReference type="NCBI Taxonomy" id="290397"/>
    <lineage>
        <taxon>Bacteria</taxon>
        <taxon>Pseudomonadati</taxon>
        <taxon>Myxococcota</taxon>
        <taxon>Myxococcia</taxon>
        <taxon>Myxococcales</taxon>
        <taxon>Cystobacterineae</taxon>
        <taxon>Anaeromyxobacteraceae</taxon>
        <taxon>Anaeromyxobacter</taxon>
    </lineage>
</organism>
<dbReference type="InterPro" id="IPR024975">
    <property type="entry name" value="NOV_C"/>
</dbReference>
<proteinExistence type="predicted"/>